<proteinExistence type="predicted"/>
<dbReference type="Proteomes" id="UP001521785">
    <property type="component" value="Unassembled WGS sequence"/>
</dbReference>
<reference evidence="1 2" key="1">
    <citation type="submission" date="2024-02" db="EMBL/GenBank/DDBJ databases">
        <title>De novo assembly and annotation of 12 fungi associated with fruit tree decline syndrome in Ontario, Canada.</title>
        <authorList>
            <person name="Sulman M."/>
            <person name="Ellouze W."/>
            <person name="Ilyukhin E."/>
        </authorList>
    </citation>
    <scope>NUCLEOTIDE SEQUENCE [LARGE SCALE GENOMIC DNA]</scope>
    <source>
        <strain evidence="1 2">M42-189</strain>
    </source>
</reference>
<evidence type="ECO:0000313" key="2">
    <source>
        <dbReference type="Proteomes" id="UP001521785"/>
    </source>
</evidence>
<evidence type="ECO:0000313" key="1">
    <source>
        <dbReference type="EMBL" id="KAL1600421.1"/>
    </source>
</evidence>
<dbReference type="EMBL" id="JAKJXO020000009">
    <property type="protein sequence ID" value="KAL1600421.1"/>
    <property type="molecule type" value="Genomic_DNA"/>
</dbReference>
<keyword evidence="2" id="KW-1185">Reference proteome</keyword>
<sequence length="299" mass="33701">MSLGTRWRRFWRSNDANAVEDLKNWSQSVMPDDIRFLFLKYFKEGNNLWLPAFKAPEPEYFLRVVSGLGATADGQIPLQSIILYLSKAHASKINVIQPAASLIETFVIAHAHFPFSAPVKLTEESFCRAILLLTDRCREPFQQAEGGASGGVSHEYIRKRPDERRLTFLHSALLRLNTGIPTQDDVLDVVCRVDYPAAIHGKDRIQRRPVSCFVPLAERLEPIRDVSTEDAAPVSQLKPLQDLVAAFPPRWTEPPADADYGIPEGLNAEQFVQWASRVQLLESLDQLFSVFLCPISTDD</sequence>
<accession>A0ABR3R7L3</accession>
<organism evidence="1 2">
    <name type="scientific">Paraconiothyrium brasiliense</name>
    <dbReference type="NCBI Taxonomy" id="300254"/>
    <lineage>
        <taxon>Eukaryota</taxon>
        <taxon>Fungi</taxon>
        <taxon>Dikarya</taxon>
        <taxon>Ascomycota</taxon>
        <taxon>Pezizomycotina</taxon>
        <taxon>Dothideomycetes</taxon>
        <taxon>Pleosporomycetidae</taxon>
        <taxon>Pleosporales</taxon>
        <taxon>Massarineae</taxon>
        <taxon>Didymosphaeriaceae</taxon>
        <taxon>Paraconiothyrium</taxon>
    </lineage>
</organism>
<name>A0ABR3R7L3_9PLEO</name>
<gene>
    <name evidence="1" type="ORF">SLS60_006806</name>
</gene>
<comment type="caution">
    <text evidence="1">The sequence shown here is derived from an EMBL/GenBank/DDBJ whole genome shotgun (WGS) entry which is preliminary data.</text>
</comment>
<protein>
    <submittedName>
        <fullName evidence="1">Uncharacterized protein</fullName>
    </submittedName>
</protein>